<organism evidence="3 4">
    <name type="scientific">Dialister succinatiphilus YIT 11850</name>
    <dbReference type="NCBI Taxonomy" id="742743"/>
    <lineage>
        <taxon>Bacteria</taxon>
        <taxon>Bacillati</taxon>
        <taxon>Bacillota</taxon>
        <taxon>Negativicutes</taxon>
        <taxon>Veillonellales</taxon>
        <taxon>Veillonellaceae</taxon>
        <taxon>Dialister</taxon>
    </lineage>
</organism>
<keyword evidence="4" id="KW-1185">Reference proteome</keyword>
<dbReference type="SUPFAM" id="SSF56563">
    <property type="entry name" value="Major capsid protein gp5"/>
    <property type="match status" value="1"/>
</dbReference>
<dbReference type="PATRIC" id="fig|742743.3.peg.573"/>
<dbReference type="Proteomes" id="UP000003277">
    <property type="component" value="Unassembled WGS sequence"/>
</dbReference>
<dbReference type="eggNOG" id="COG4653">
    <property type="taxonomic scope" value="Bacteria"/>
</dbReference>
<dbReference type="Gene3D" id="3.30.2400.10">
    <property type="entry name" value="Major capsid protein gp5"/>
    <property type="match status" value="1"/>
</dbReference>
<dbReference type="InterPro" id="IPR054612">
    <property type="entry name" value="Phage_capsid-like_C"/>
</dbReference>
<protein>
    <submittedName>
        <fullName evidence="3">HK97 family phage major capsid protein</fullName>
    </submittedName>
</protein>
<proteinExistence type="predicted"/>
<accession>H1CYX3</accession>
<evidence type="ECO:0000259" key="2">
    <source>
        <dbReference type="Pfam" id="PF05065"/>
    </source>
</evidence>
<dbReference type="NCBIfam" id="TIGR01554">
    <property type="entry name" value="major_cap_HK97"/>
    <property type="match status" value="1"/>
</dbReference>
<reference evidence="3 4" key="1">
    <citation type="submission" date="2011-11" db="EMBL/GenBank/DDBJ databases">
        <title>The Genome Sequence of Dialister succinatiphilus YIT 11850.</title>
        <authorList>
            <consortium name="The Broad Institute Genome Sequencing Platform"/>
            <person name="Earl A."/>
            <person name="Ward D."/>
            <person name="Feldgarden M."/>
            <person name="Gevers D."/>
            <person name="Morotomi M."/>
            <person name="Young S.K."/>
            <person name="Zeng Q."/>
            <person name="Gargeya S."/>
            <person name="Fitzgerald M."/>
            <person name="Haas B."/>
            <person name="Abouelleil A."/>
            <person name="Alvarado L."/>
            <person name="Arachchi H.M."/>
            <person name="Berlin A."/>
            <person name="Brown A."/>
            <person name="Chapman S.B."/>
            <person name="Dunbar C."/>
            <person name="Gearin G."/>
            <person name="Goldberg J."/>
            <person name="Griggs A."/>
            <person name="Gujja S."/>
            <person name="Heiman D."/>
            <person name="Howarth C."/>
            <person name="Lui A."/>
            <person name="MacDonald P.J.P."/>
            <person name="Montmayeur A."/>
            <person name="Murphy C."/>
            <person name="Neiman D."/>
            <person name="Pearson M."/>
            <person name="Priest M."/>
            <person name="Roberts A."/>
            <person name="Saif S."/>
            <person name="Shea T."/>
            <person name="Sisk P."/>
            <person name="Stolte C."/>
            <person name="Sykes S."/>
            <person name="Wortman J."/>
            <person name="Nusbaum C."/>
            <person name="Birren B."/>
        </authorList>
    </citation>
    <scope>NUCLEOTIDE SEQUENCE [LARGE SCALE GENOMIC DNA]</scope>
    <source>
        <strain evidence="3 4">YIT 11850</strain>
    </source>
</reference>
<dbReference type="RefSeq" id="WP_008859065.1">
    <property type="nucleotide sequence ID" value="NZ_JH591187.1"/>
</dbReference>
<dbReference type="HOGENOM" id="CLU_745196_0_0_9"/>
<evidence type="ECO:0000313" key="3">
    <source>
        <dbReference type="EMBL" id="EHO63544.1"/>
    </source>
</evidence>
<comment type="caution">
    <text evidence="3">The sequence shown here is derived from an EMBL/GenBank/DDBJ whole genome shotgun (WGS) entry which is preliminary data.</text>
</comment>
<evidence type="ECO:0000313" key="4">
    <source>
        <dbReference type="Proteomes" id="UP000003277"/>
    </source>
</evidence>
<feature type="domain" description="Phage capsid-like C-terminal" evidence="2">
    <location>
        <begin position="104"/>
        <end position="361"/>
    </location>
</feature>
<dbReference type="OrthoDB" id="3035452at2"/>
<dbReference type="EMBL" id="ADLT01000015">
    <property type="protein sequence ID" value="EHO63544.1"/>
    <property type="molecule type" value="Genomic_DNA"/>
</dbReference>
<dbReference type="InterPro" id="IPR024455">
    <property type="entry name" value="Phage_capsid"/>
</dbReference>
<dbReference type="STRING" id="742743.HMPREF9453_00561"/>
<dbReference type="AlphaFoldDB" id="H1CYX3"/>
<dbReference type="Pfam" id="PF05065">
    <property type="entry name" value="Phage_capsid"/>
    <property type="match status" value="1"/>
</dbReference>
<gene>
    <name evidence="3" type="ORF">HMPREF9453_00561</name>
</gene>
<comment type="subcellular location">
    <subcellularLocation>
        <location evidence="1">Virion</location>
    </subcellularLocation>
</comment>
<evidence type="ECO:0000256" key="1">
    <source>
        <dbReference type="ARBA" id="ARBA00004328"/>
    </source>
</evidence>
<dbReference type="Gene3D" id="3.30.2320.10">
    <property type="entry name" value="hypothetical protein PF0899 domain"/>
    <property type="match status" value="1"/>
</dbReference>
<sequence length="368" mass="39533">MLKSEEIKAEMTKLQDEIKAMAEKGESVPAEMSEKLKSLLVEQGKAEAMEEMAKNKVVKDEIGGKMDRKQINAALRKFLLNDDVEAKKILATAAGQNGATAADGGVLVPEELLNLKENGKVVTDLREIATPISVHTRSGSVPIIDYSQDVKLTDFDENNEITQTKAAFTSAKFALASKGAIIPVSRELLLDADADVLSVIGNLFNRVYIRELNSEILAAVTSATPTTATVTAIASKAGLDAIKNAINTIPLDAGANASIVMNQYTFAELANAADKNDRYYLAQNANGETIKQIEGRPIIVVENACLANDAVVVGDFSAIYHIAYPELEVASSEEAGFTKNSVLVRAIARFQDLNTYGSAFQMVKKSST</sequence>
<name>H1CYX3_9FIRM</name>